<protein>
    <submittedName>
        <fullName evidence="2">DUF1800 domain-containing protein</fullName>
    </submittedName>
</protein>
<feature type="compositionally biased region" description="Low complexity" evidence="1">
    <location>
        <begin position="152"/>
        <end position="170"/>
    </location>
</feature>
<evidence type="ECO:0000313" key="2">
    <source>
        <dbReference type="EMBL" id="MFC3147758.1"/>
    </source>
</evidence>
<dbReference type="RefSeq" id="WP_377303112.1">
    <property type="nucleotide sequence ID" value="NZ_CP180191.1"/>
</dbReference>
<evidence type="ECO:0000313" key="3">
    <source>
        <dbReference type="Proteomes" id="UP001595556"/>
    </source>
</evidence>
<name>A0ABV7H537_9BURK</name>
<dbReference type="InterPro" id="IPR014917">
    <property type="entry name" value="DUF1800"/>
</dbReference>
<keyword evidence="3" id="KW-1185">Reference proteome</keyword>
<dbReference type="Pfam" id="PF08811">
    <property type="entry name" value="DUF1800"/>
    <property type="match status" value="1"/>
</dbReference>
<organism evidence="2 3">
    <name type="scientific">Piscinibacterium candidicorallinum</name>
    <dbReference type="NCBI Taxonomy" id="1793872"/>
    <lineage>
        <taxon>Bacteria</taxon>
        <taxon>Pseudomonadati</taxon>
        <taxon>Pseudomonadota</taxon>
        <taxon>Betaproteobacteria</taxon>
        <taxon>Burkholderiales</taxon>
        <taxon>Piscinibacterium</taxon>
    </lineage>
</organism>
<accession>A0ABV7H537</accession>
<dbReference type="Proteomes" id="UP001595556">
    <property type="component" value="Unassembled WGS sequence"/>
</dbReference>
<reference evidence="3" key="1">
    <citation type="journal article" date="2019" name="Int. J. Syst. Evol. Microbiol.">
        <title>The Global Catalogue of Microorganisms (GCM) 10K type strain sequencing project: providing services to taxonomists for standard genome sequencing and annotation.</title>
        <authorList>
            <consortium name="The Broad Institute Genomics Platform"/>
            <consortium name="The Broad Institute Genome Sequencing Center for Infectious Disease"/>
            <person name="Wu L."/>
            <person name="Ma J."/>
        </authorList>
    </citation>
    <scope>NUCLEOTIDE SEQUENCE [LARGE SCALE GENOMIC DNA]</scope>
    <source>
        <strain evidence="3">KCTC 52168</strain>
    </source>
</reference>
<feature type="region of interest" description="Disordered" evidence="1">
    <location>
        <begin position="152"/>
        <end position="175"/>
    </location>
</feature>
<gene>
    <name evidence="2" type="ORF">ACFOEN_08900</name>
</gene>
<comment type="caution">
    <text evidence="2">The sequence shown here is derived from an EMBL/GenBank/DDBJ whole genome shotgun (WGS) entry which is preliminary data.</text>
</comment>
<sequence length="550" mass="59809">MLGLRFMKRGAAPKPVGEGGLGGLALYLGATLLAALAMVSIVRAQSERPPNPPGADVVPQSAGTQQPVTDAMIWRAASRLGYAPTPELIEAIRRAPGGAQGWALAAIDNAAAASRQAPQIPQQLATFNQSLPTLFDEYRKEREARREVRVEMAAQGQPMQPGQMQPGQPAIPRPAALADLPNISRDATQTAAAWRLQACSDPRVEDPLTARMTEFWFNHFNVFAGKGTVRPFLGHYVTNAIRPNVLGSFDQLVLATARHPAMLNYLDQSQSVAEGMMAGPANNRQRRGLNENYARELMELHTLGVHGGYTQNDVRELARVLTGWTLDPNAPNGFRFAARAHDTGDKTVLGQRFGNEGEAEGVRAIEMLATHPATAQRIAMRLAQWFVADNPPKALTDRLAASFSASRGNLRTVMRTLVQSPEFWDERQQLVKTPMDYACSTLALTGGVNPTAQPGVGERRVRTALGFLAQAGQPMHGWQTPDGYKVDAATWVAPEALTRRADLAFALARDAQPAADLTRFLAPRTLARIQQEPDQSRLALMLASPEFMKK</sequence>
<proteinExistence type="predicted"/>
<evidence type="ECO:0000256" key="1">
    <source>
        <dbReference type="SAM" id="MobiDB-lite"/>
    </source>
</evidence>
<dbReference type="EMBL" id="JBHRTI010000004">
    <property type="protein sequence ID" value="MFC3147758.1"/>
    <property type="molecule type" value="Genomic_DNA"/>
</dbReference>